<feature type="domain" description="Nuclease associated modular" evidence="1">
    <location>
        <begin position="117"/>
        <end position="133"/>
    </location>
</feature>
<dbReference type="InterPro" id="IPR003615">
    <property type="entry name" value="HNH_nuc"/>
</dbReference>
<organism evidence="3 4">
    <name type="scientific">Escherichia phage vb_EcoM-VR5</name>
    <dbReference type="NCBI Taxonomy" id="1567026"/>
    <lineage>
        <taxon>Viruses</taxon>
        <taxon>Duplodnaviria</taxon>
        <taxon>Heunggongvirae</taxon>
        <taxon>Uroviricota</taxon>
        <taxon>Caudoviricetes</taxon>
        <taxon>Pantevenvirales</taxon>
        <taxon>Straboviridae</taxon>
        <taxon>Tevenvirinae</taxon>
        <taxon>Dhakavirus</taxon>
        <taxon>Dhakavirus vr5</taxon>
    </lineage>
</organism>
<dbReference type="SMART" id="SM00496">
    <property type="entry name" value="IENR2"/>
    <property type="match status" value="3"/>
</dbReference>
<dbReference type="KEGG" id="vg:26632333"/>
<feature type="domain" description="Nuclease associated modular" evidence="1">
    <location>
        <begin position="134"/>
        <end position="150"/>
    </location>
</feature>
<name>A0A0A7HEC4_9CAUD</name>
<dbReference type="OrthoDB" id="19703at10239"/>
<sequence>MNYEKIYNELISNGKLRGTKRSLPYYTEEHHIVPKCMNGSDDKNNLVALLPREHFIAHRLLTKMYPEVKGLHHAVNLMRYNKGVKLTSRTIASLRENNSLLVTGENNPRYGKPSWIKGKKTPEETKAKMRLAHKDKIISDEAKANMSKARKGRFSGKNSPRYGLPNPRRGEIWDSYDALYELWVYNNKPKRTKFNKIAVDNGYPDICYRRMIENFNRK</sequence>
<evidence type="ECO:0000313" key="4">
    <source>
        <dbReference type="Proteomes" id="UP000030715"/>
    </source>
</evidence>
<gene>
    <name evidence="3" type="primary">mobE</name>
    <name evidence="3" type="ORF">VR5_028</name>
</gene>
<evidence type="ECO:0000259" key="2">
    <source>
        <dbReference type="SMART" id="SM00507"/>
    </source>
</evidence>
<proteinExistence type="predicted"/>
<evidence type="ECO:0000313" key="3">
    <source>
        <dbReference type="EMBL" id="AIZ01815.1"/>
    </source>
</evidence>
<dbReference type="RefSeq" id="YP_009205722.1">
    <property type="nucleotide sequence ID" value="NC_028881.1"/>
</dbReference>
<feature type="domain" description="HNH nuclease" evidence="2">
    <location>
        <begin position="5"/>
        <end position="55"/>
    </location>
</feature>
<dbReference type="GO" id="GO:0003677">
    <property type="term" value="F:DNA binding"/>
    <property type="evidence" value="ECO:0007669"/>
    <property type="project" value="InterPro"/>
</dbReference>
<dbReference type="Proteomes" id="UP000030715">
    <property type="component" value="Segment"/>
</dbReference>
<dbReference type="Pfam" id="PF07460">
    <property type="entry name" value="NUMOD3"/>
    <property type="match status" value="2"/>
</dbReference>
<protein>
    <submittedName>
        <fullName evidence="3">Mobile nuclease</fullName>
    </submittedName>
</protein>
<dbReference type="EMBL" id="KP007359">
    <property type="protein sequence ID" value="AIZ01815.1"/>
    <property type="molecule type" value="Genomic_DNA"/>
</dbReference>
<accession>A0A0A7HEC4</accession>
<keyword evidence="4" id="KW-1185">Reference proteome</keyword>
<dbReference type="InterPro" id="IPR003611">
    <property type="entry name" value="NUMOD3"/>
</dbReference>
<dbReference type="SMART" id="SM00507">
    <property type="entry name" value="HNHc"/>
    <property type="match status" value="1"/>
</dbReference>
<reference evidence="3 4" key="1">
    <citation type="submission" date="2014-10" db="EMBL/GenBank/DDBJ databases">
        <title>VR bacteriophages - a small but diverse group of low-temperature viruses.</title>
        <authorList>
            <person name="Kaliniene L."/>
            <person name="Meskys R."/>
            <person name="Simoliunas E."/>
            <person name="Zajanckauskaite A."/>
            <person name="Truncaite L."/>
        </authorList>
    </citation>
    <scope>NUCLEOTIDE SEQUENCE [LARGE SCALE GENOMIC DNA]</scope>
</reference>
<evidence type="ECO:0000259" key="1">
    <source>
        <dbReference type="SMART" id="SM00496"/>
    </source>
</evidence>
<dbReference type="CDD" id="cd00085">
    <property type="entry name" value="HNHc"/>
    <property type="match status" value="1"/>
</dbReference>
<dbReference type="GeneID" id="26632333"/>
<feature type="domain" description="Nuclease associated modular" evidence="1">
    <location>
        <begin position="82"/>
        <end position="98"/>
    </location>
</feature>